<dbReference type="InterPro" id="IPR028098">
    <property type="entry name" value="Glyco_trans_4-like_N"/>
</dbReference>
<dbReference type="GO" id="GO:0016757">
    <property type="term" value="F:glycosyltransferase activity"/>
    <property type="evidence" value="ECO:0007669"/>
    <property type="project" value="InterPro"/>
</dbReference>
<accession>A0A1F5Z0T9</accession>
<evidence type="ECO:0000313" key="3">
    <source>
        <dbReference type="EMBL" id="OGG05963.1"/>
    </source>
</evidence>
<dbReference type="AlphaFoldDB" id="A0A1F5Z0T9"/>
<sequence length="481" mass="52962">MAIIQTGCAPWAEAILASTKNGFLDSAYSIKVYLKAHWKEFRPGGLTRPLVSCHSPEIIQARSAPGEMMLVSKEINTVKPFRVVMITGAYFPEISGAGLQCRSLIGAAADERLCFSVITTACNPKLPFRDLVDGVPVYRLPVSGKSLAARALSWIPRLACILLRVLPGVHLVHLHGFSRKSYLFIFLARIFRKRIIIKMSSLGEDDPESVFRSGGARAFFYRLANRYIAPSQALAESYRRSGLPAEKLFELTNGVDTVRFSPAEESEKLALRRALGLPEDQVLVLFAGHFSEEKRPHLLARVWSELKVENVGLVLIGSAAPGSFEVSGRVVEEVQRLRKAGGPGALVIAGLTRRPEDYFRAADIFVLPSVREGLPNALLEAMASGLACVAVKLPGSTETLLGNRERAGGCGILFEADDRGALGEALERLVRDRGLRQELGRMARQRVLESCSLEKVARRYRDFVFQICRRKSSSPELLSSR</sequence>
<dbReference type="EMBL" id="MFIX01000034">
    <property type="protein sequence ID" value="OGG05963.1"/>
    <property type="molecule type" value="Genomic_DNA"/>
</dbReference>
<dbReference type="CDD" id="cd03801">
    <property type="entry name" value="GT4_PimA-like"/>
    <property type="match status" value="1"/>
</dbReference>
<dbReference type="PANTHER" id="PTHR45947:SF3">
    <property type="entry name" value="SULFOQUINOVOSYL TRANSFERASE SQD2"/>
    <property type="match status" value="1"/>
</dbReference>
<proteinExistence type="predicted"/>
<evidence type="ECO:0008006" key="5">
    <source>
        <dbReference type="Google" id="ProtNLM"/>
    </source>
</evidence>
<dbReference type="Pfam" id="PF13579">
    <property type="entry name" value="Glyco_trans_4_4"/>
    <property type="match status" value="1"/>
</dbReference>
<dbReference type="Pfam" id="PF00534">
    <property type="entry name" value="Glycos_transf_1"/>
    <property type="match status" value="1"/>
</dbReference>
<name>A0A1F5Z0T9_9BACT</name>
<dbReference type="Proteomes" id="UP000179129">
    <property type="component" value="Unassembled WGS sequence"/>
</dbReference>
<organism evidence="3 4">
    <name type="scientific">Candidatus Glassbacteria bacterium RIFCSPLOWO2_12_FULL_58_11</name>
    <dbReference type="NCBI Taxonomy" id="1817867"/>
    <lineage>
        <taxon>Bacteria</taxon>
        <taxon>Candidatus Glassiibacteriota</taxon>
    </lineage>
</organism>
<evidence type="ECO:0000259" key="1">
    <source>
        <dbReference type="Pfam" id="PF00534"/>
    </source>
</evidence>
<dbReference type="InterPro" id="IPR050194">
    <property type="entry name" value="Glycosyltransferase_grp1"/>
</dbReference>
<feature type="domain" description="Glycosyltransferase subfamily 4-like N-terminal" evidence="2">
    <location>
        <begin position="96"/>
        <end position="254"/>
    </location>
</feature>
<reference evidence="3 4" key="1">
    <citation type="journal article" date="2016" name="Nat. Commun.">
        <title>Thousands of microbial genomes shed light on interconnected biogeochemical processes in an aquifer system.</title>
        <authorList>
            <person name="Anantharaman K."/>
            <person name="Brown C.T."/>
            <person name="Hug L.A."/>
            <person name="Sharon I."/>
            <person name="Castelle C.J."/>
            <person name="Probst A.J."/>
            <person name="Thomas B.C."/>
            <person name="Singh A."/>
            <person name="Wilkins M.J."/>
            <person name="Karaoz U."/>
            <person name="Brodie E.L."/>
            <person name="Williams K.H."/>
            <person name="Hubbard S.S."/>
            <person name="Banfield J.F."/>
        </authorList>
    </citation>
    <scope>NUCLEOTIDE SEQUENCE [LARGE SCALE GENOMIC DNA]</scope>
</reference>
<comment type="caution">
    <text evidence="3">The sequence shown here is derived from an EMBL/GenBank/DDBJ whole genome shotgun (WGS) entry which is preliminary data.</text>
</comment>
<dbReference type="InterPro" id="IPR001296">
    <property type="entry name" value="Glyco_trans_1"/>
</dbReference>
<evidence type="ECO:0000259" key="2">
    <source>
        <dbReference type="Pfam" id="PF13579"/>
    </source>
</evidence>
<dbReference type="PANTHER" id="PTHR45947">
    <property type="entry name" value="SULFOQUINOVOSYL TRANSFERASE SQD2"/>
    <property type="match status" value="1"/>
</dbReference>
<dbReference type="SUPFAM" id="SSF53756">
    <property type="entry name" value="UDP-Glycosyltransferase/glycogen phosphorylase"/>
    <property type="match status" value="1"/>
</dbReference>
<protein>
    <recommendedName>
        <fullName evidence="5">Glycosyltransferase subfamily 4-like N-terminal domain-containing protein</fullName>
    </recommendedName>
</protein>
<dbReference type="STRING" id="1817867.A3F83_05200"/>
<feature type="domain" description="Glycosyl transferase family 1" evidence="1">
    <location>
        <begin position="270"/>
        <end position="446"/>
    </location>
</feature>
<evidence type="ECO:0000313" key="4">
    <source>
        <dbReference type="Proteomes" id="UP000179129"/>
    </source>
</evidence>
<dbReference type="Gene3D" id="3.40.50.2000">
    <property type="entry name" value="Glycogen Phosphorylase B"/>
    <property type="match status" value="2"/>
</dbReference>
<gene>
    <name evidence="3" type="ORF">A3F83_05200</name>
</gene>